<dbReference type="SUPFAM" id="SSF55347">
    <property type="entry name" value="Glyceraldehyde-3-phosphate dehydrogenase-like, C-terminal domain"/>
    <property type="match status" value="1"/>
</dbReference>
<dbReference type="InterPro" id="IPR051450">
    <property type="entry name" value="Gfo/Idh/MocA_Oxidoreductases"/>
</dbReference>
<comment type="caution">
    <text evidence="4">The sequence shown here is derived from an EMBL/GenBank/DDBJ whole genome shotgun (WGS) entry which is preliminary data.</text>
</comment>
<reference evidence="4" key="2">
    <citation type="journal article" date="2021" name="PeerJ">
        <title>Extensive microbial diversity within the chicken gut microbiome revealed by metagenomics and culture.</title>
        <authorList>
            <person name="Gilroy R."/>
            <person name="Ravi A."/>
            <person name="Getino M."/>
            <person name="Pursley I."/>
            <person name="Horton D.L."/>
            <person name="Alikhan N.F."/>
            <person name="Baker D."/>
            <person name="Gharbi K."/>
            <person name="Hall N."/>
            <person name="Watson M."/>
            <person name="Adriaenssens E.M."/>
            <person name="Foster-Nyarko E."/>
            <person name="Jarju S."/>
            <person name="Secka A."/>
            <person name="Antonio M."/>
            <person name="Oren A."/>
            <person name="Chaudhuri R.R."/>
            <person name="La Ragione R."/>
            <person name="Hildebrand F."/>
            <person name="Pallen M.J."/>
        </authorList>
    </citation>
    <scope>NUCLEOTIDE SEQUENCE</scope>
    <source>
        <strain evidence="4">ChiBcec16-1751</strain>
    </source>
</reference>
<name>A0A9D1F9B8_9FIRM</name>
<accession>A0A9D1F9B8</accession>
<dbReference type="Gene3D" id="3.30.360.10">
    <property type="entry name" value="Dihydrodipicolinate Reductase, domain 2"/>
    <property type="match status" value="1"/>
</dbReference>
<gene>
    <name evidence="4" type="ORF">IAA83_02065</name>
</gene>
<dbReference type="Pfam" id="PF01408">
    <property type="entry name" value="GFO_IDH_MocA"/>
    <property type="match status" value="1"/>
</dbReference>
<dbReference type="Proteomes" id="UP000886741">
    <property type="component" value="Unassembled WGS sequence"/>
</dbReference>
<dbReference type="AlphaFoldDB" id="A0A9D1F9B8"/>
<protein>
    <submittedName>
        <fullName evidence="4">Gfo/Idh/MocA family oxidoreductase</fullName>
    </submittedName>
</protein>
<dbReference type="InterPro" id="IPR036291">
    <property type="entry name" value="NAD(P)-bd_dom_sf"/>
</dbReference>
<dbReference type="EMBL" id="DVJJ01000040">
    <property type="protein sequence ID" value="HIS64141.1"/>
    <property type="molecule type" value="Genomic_DNA"/>
</dbReference>
<evidence type="ECO:0000313" key="5">
    <source>
        <dbReference type="Proteomes" id="UP000886741"/>
    </source>
</evidence>
<comment type="similarity">
    <text evidence="1">Belongs to the Gfo/Idh/MocA family.</text>
</comment>
<evidence type="ECO:0000259" key="3">
    <source>
        <dbReference type="Pfam" id="PF02894"/>
    </source>
</evidence>
<dbReference type="GO" id="GO:0000166">
    <property type="term" value="F:nucleotide binding"/>
    <property type="evidence" value="ECO:0007669"/>
    <property type="project" value="InterPro"/>
</dbReference>
<evidence type="ECO:0000313" key="4">
    <source>
        <dbReference type="EMBL" id="HIS64141.1"/>
    </source>
</evidence>
<dbReference type="Gene3D" id="3.40.50.720">
    <property type="entry name" value="NAD(P)-binding Rossmann-like Domain"/>
    <property type="match status" value="1"/>
</dbReference>
<dbReference type="InterPro" id="IPR004104">
    <property type="entry name" value="Gfo/Idh/MocA-like_OxRdtase_C"/>
</dbReference>
<organism evidence="4 5">
    <name type="scientific">Candidatus Avoscillospira avistercoris</name>
    <dbReference type="NCBI Taxonomy" id="2840707"/>
    <lineage>
        <taxon>Bacteria</taxon>
        <taxon>Bacillati</taxon>
        <taxon>Bacillota</taxon>
        <taxon>Clostridia</taxon>
        <taxon>Eubacteriales</taxon>
        <taxon>Oscillospiraceae</taxon>
        <taxon>Oscillospiraceae incertae sedis</taxon>
        <taxon>Candidatus Avoscillospira</taxon>
    </lineage>
</organism>
<dbReference type="InterPro" id="IPR000683">
    <property type="entry name" value="Gfo/Idh/MocA-like_OxRdtase_N"/>
</dbReference>
<reference evidence="4" key="1">
    <citation type="submission" date="2020-10" db="EMBL/GenBank/DDBJ databases">
        <authorList>
            <person name="Gilroy R."/>
        </authorList>
    </citation>
    <scope>NUCLEOTIDE SEQUENCE</scope>
    <source>
        <strain evidence="4">ChiBcec16-1751</strain>
    </source>
</reference>
<dbReference type="PANTHER" id="PTHR43377:SF1">
    <property type="entry name" value="BILIVERDIN REDUCTASE A"/>
    <property type="match status" value="1"/>
</dbReference>
<dbReference type="PANTHER" id="PTHR43377">
    <property type="entry name" value="BILIVERDIN REDUCTASE A"/>
    <property type="match status" value="1"/>
</dbReference>
<feature type="domain" description="Gfo/Idh/MocA-like oxidoreductase C-terminal" evidence="3">
    <location>
        <begin position="132"/>
        <end position="364"/>
    </location>
</feature>
<evidence type="ECO:0000259" key="2">
    <source>
        <dbReference type="Pfam" id="PF01408"/>
    </source>
</evidence>
<evidence type="ECO:0000256" key="1">
    <source>
        <dbReference type="ARBA" id="ARBA00010928"/>
    </source>
</evidence>
<dbReference type="SUPFAM" id="SSF51735">
    <property type="entry name" value="NAD(P)-binding Rossmann-fold domains"/>
    <property type="match status" value="1"/>
</dbReference>
<feature type="domain" description="Gfo/Idh/MocA-like oxidoreductase N-terminal" evidence="2">
    <location>
        <begin position="5"/>
        <end position="120"/>
    </location>
</feature>
<sequence>MKTIGYAIVGTGYFGAELGRIIQKMDGAKLIAILDPENAQTVAQELGCDVETDLDTLCGREDVDVVVVATPNYLHKEPVICAAKHHKNVFCEKPIALSYHDCDEMVKATVENGVTFMAGHVMNFFNGVRLAKQLINEGRIGKVLYCHSARNGWEQQQESVSWKKIRAKSGGHLYHHIHELDCIQFIMGPATEATMVGGNVAHKGEHFGDEDDMLFITLEFGNGTYAVLEYGSAFRWSEHYLLIQGTKGAIRLDMKDTGVTLRTEEGEEHFLLHRTKEEDDDRTLTYNTKMEMDGAVLYGKPGKKPPLWLHGIMEMEMAYLNSIMHGAEVTEEFKPLLNGSAARASIATADACTLSLKENRKVAVSEITK</sequence>
<proteinExistence type="inferred from homology"/>
<dbReference type="Pfam" id="PF02894">
    <property type="entry name" value="GFO_IDH_MocA_C"/>
    <property type="match status" value="1"/>
</dbReference>